<reference evidence="14 15" key="1">
    <citation type="submission" date="2019-08" db="EMBL/GenBank/DDBJ databases">
        <title>Parahaliea maris sp. nov., isolated from the surface seawater.</title>
        <authorList>
            <person name="Liu Y."/>
        </authorList>
    </citation>
    <scope>NUCLEOTIDE SEQUENCE [LARGE SCALE GENOMIC DNA]</scope>
    <source>
        <strain evidence="14 15">S2-26</strain>
    </source>
</reference>
<evidence type="ECO:0000256" key="5">
    <source>
        <dbReference type="ARBA" id="ARBA00022519"/>
    </source>
</evidence>
<keyword evidence="5" id="KW-0997">Cell inner membrane</keyword>
<gene>
    <name evidence="14" type="ORF">FVW59_03580</name>
</gene>
<dbReference type="InterPro" id="IPR049031">
    <property type="entry name" value="T2SSK_SAM-like_1st"/>
</dbReference>
<dbReference type="SUPFAM" id="SSF54523">
    <property type="entry name" value="Pili subunits"/>
    <property type="match status" value="1"/>
</dbReference>
<evidence type="ECO:0000256" key="8">
    <source>
        <dbReference type="ARBA" id="ARBA00022989"/>
    </source>
</evidence>
<evidence type="ECO:0000256" key="4">
    <source>
        <dbReference type="ARBA" id="ARBA00022475"/>
    </source>
</evidence>
<dbReference type="PIRSF" id="PIRSF002786">
    <property type="entry name" value="XcpX"/>
    <property type="match status" value="1"/>
</dbReference>
<keyword evidence="7" id="KW-0653">Protein transport</keyword>
<evidence type="ECO:0000256" key="9">
    <source>
        <dbReference type="ARBA" id="ARBA00023136"/>
    </source>
</evidence>
<comment type="caution">
    <text evidence="14">The sequence shown here is derived from an EMBL/GenBank/DDBJ whole genome shotgun (WGS) entry which is preliminary data.</text>
</comment>
<feature type="domain" description="T2SS protein K first SAM-like" evidence="13">
    <location>
        <begin position="161"/>
        <end position="284"/>
    </location>
</feature>
<name>A0A5C9A4T8_9GAMM</name>
<dbReference type="GO" id="GO:0009306">
    <property type="term" value="P:protein secretion"/>
    <property type="evidence" value="ECO:0007669"/>
    <property type="project" value="InterPro"/>
</dbReference>
<dbReference type="EMBL" id="VRYZ01000001">
    <property type="protein sequence ID" value="TXS94992.1"/>
    <property type="molecule type" value="Genomic_DNA"/>
</dbReference>
<evidence type="ECO:0000259" key="12">
    <source>
        <dbReference type="Pfam" id="PF03934"/>
    </source>
</evidence>
<feature type="region of interest" description="Disordered" evidence="10">
    <location>
        <begin position="168"/>
        <end position="187"/>
    </location>
</feature>
<proteinExistence type="inferred from homology"/>
<evidence type="ECO:0000256" key="3">
    <source>
        <dbReference type="ARBA" id="ARBA00022448"/>
    </source>
</evidence>
<dbReference type="Proteomes" id="UP000321933">
    <property type="component" value="Unassembled WGS sequence"/>
</dbReference>
<evidence type="ECO:0000313" key="15">
    <source>
        <dbReference type="Proteomes" id="UP000321933"/>
    </source>
</evidence>
<organism evidence="14 15">
    <name type="scientific">Parahaliea aestuarii</name>
    <dbReference type="NCBI Taxonomy" id="1852021"/>
    <lineage>
        <taxon>Bacteria</taxon>
        <taxon>Pseudomonadati</taxon>
        <taxon>Pseudomonadota</taxon>
        <taxon>Gammaproteobacteria</taxon>
        <taxon>Cellvibrionales</taxon>
        <taxon>Halieaceae</taxon>
        <taxon>Parahaliea</taxon>
    </lineage>
</organism>
<keyword evidence="15" id="KW-1185">Reference proteome</keyword>
<dbReference type="InterPro" id="IPR038072">
    <property type="entry name" value="GspK_central_sf"/>
</dbReference>
<evidence type="ECO:0000313" key="14">
    <source>
        <dbReference type="EMBL" id="TXS94992.1"/>
    </source>
</evidence>
<dbReference type="AlphaFoldDB" id="A0A5C9A4T8"/>
<evidence type="ECO:0000256" key="11">
    <source>
        <dbReference type="SAM" id="Phobius"/>
    </source>
</evidence>
<evidence type="ECO:0000256" key="10">
    <source>
        <dbReference type="SAM" id="MobiDB-lite"/>
    </source>
</evidence>
<evidence type="ECO:0000256" key="1">
    <source>
        <dbReference type="ARBA" id="ARBA00004533"/>
    </source>
</evidence>
<dbReference type="NCBIfam" id="NF037980">
    <property type="entry name" value="T2SS_GspK"/>
    <property type="match status" value="1"/>
</dbReference>
<keyword evidence="6 11" id="KW-0812">Transmembrane</keyword>
<keyword evidence="4" id="KW-1003">Cell membrane</keyword>
<dbReference type="Pfam" id="PF21687">
    <property type="entry name" value="T2SSK_1st"/>
    <property type="match status" value="1"/>
</dbReference>
<dbReference type="GO" id="GO:0005886">
    <property type="term" value="C:plasma membrane"/>
    <property type="evidence" value="ECO:0007669"/>
    <property type="project" value="UniProtKB-SubCell"/>
</dbReference>
<keyword evidence="9 11" id="KW-0472">Membrane</keyword>
<evidence type="ECO:0000256" key="6">
    <source>
        <dbReference type="ARBA" id="ARBA00022692"/>
    </source>
</evidence>
<feature type="domain" description="T2SS protein K second SAM-like" evidence="12">
    <location>
        <begin position="291"/>
        <end position="354"/>
    </location>
</feature>
<accession>A0A5C9A4T8</accession>
<keyword evidence="8 11" id="KW-1133">Transmembrane helix</keyword>
<dbReference type="InterPro" id="IPR049179">
    <property type="entry name" value="T2SSK_SAM-like_2nd"/>
</dbReference>
<dbReference type="PANTHER" id="PTHR38831:SF1">
    <property type="entry name" value="TYPE II SECRETION SYSTEM PROTEIN K-RELATED"/>
    <property type="match status" value="1"/>
</dbReference>
<dbReference type="InterPro" id="IPR045584">
    <property type="entry name" value="Pilin-like"/>
</dbReference>
<keyword evidence="3" id="KW-0813">Transport</keyword>
<evidence type="ECO:0000256" key="2">
    <source>
        <dbReference type="ARBA" id="ARBA00007246"/>
    </source>
</evidence>
<feature type="transmembrane region" description="Helical" evidence="11">
    <location>
        <begin position="49"/>
        <end position="68"/>
    </location>
</feature>
<protein>
    <submittedName>
        <fullName evidence="14">General secretion pathway protein GspK</fullName>
    </submittedName>
</protein>
<dbReference type="Gene3D" id="3.30.1300.30">
    <property type="entry name" value="GSPII I/J protein-like"/>
    <property type="match status" value="1"/>
</dbReference>
<dbReference type="Pfam" id="PF03934">
    <property type="entry name" value="T2SSK"/>
    <property type="match status" value="1"/>
</dbReference>
<dbReference type="InterPro" id="IPR005628">
    <property type="entry name" value="GspK"/>
</dbReference>
<comment type="similarity">
    <text evidence="2">Belongs to the GSP K family.</text>
</comment>
<dbReference type="PANTHER" id="PTHR38831">
    <property type="entry name" value="TYPE II SECRETION SYSTEM PROTEIN K"/>
    <property type="match status" value="1"/>
</dbReference>
<dbReference type="SUPFAM" id="SSF158544">
    <property type="entry name" value="GspK insert domain-like"/>
    <property type="match status" value="1"/>
</dbReference>
<comment type="subcellular location">
    <subcellularLocation>
        <location evidence="1">Cell inner membrane</location>
    </subcellularLocation>
</comment>
<evidence type="ECO:0000256" key="7">
    <source>
        <dbReference type="ARBA" id="ARBA00022927"/>
    </source>
</evidence>
<evidence type="ECO:0000259" key="13">
    <source>
        <dbReference type="Pfam" id="PF21687"/>
    </source>
</evidence>
<sequence length="397" mass="43500">MSCRRTDQLMPGAGTSVSAAIGTRCDGRASCAVMPAQAGIHRPRQQSGAALVIALLVFAICATLIVAMKADFELFLQRGANSFLAEQGYAYLRGAEDLAALALVLDYDMDKAAETSRDDLTEEWAKSRLPFMLDDGSGQMRGLRPDPQNAGRFFIIEDLQGRFNLNNLLDGGSTPQGPGGEEGDPGAVPRYTPVQAQFIRLLQTFEEPALSQQEAAAVTDAVLDWMDSDNIPRPFGAEDDYYFGREPAYRAANRRLSSVSELRAVANITPELYRALAPWVTVWPLEGRSKLNIHTAPARVLQSLNADDDLSPLAPEQAQAMVELRGEAGFADVDAFLGQPLYAERATDQLRTLLGEKSEWFLLSAVAEVADRNRHLYSVLHRNQRRVESRARSAGEL</sequence>
<dbReference type="OrthoDB" id="9788973at2"/>
<dbReference type="Gene3D" id="1.10.40.60">
    <property type="entry name" value="EpsJ-like"/>
    <property type="match status" value="2"/>
</dbReference>